<accession>V4GZH7</accession>
<name>V4GZH7_PSEL2</name>
<dbReference type="Pfam" id="PF04397">
    <property type="entry name" value="LytTR"/>
    <property type="match status" value="1"/>
</dbReference>
<keyword evidence="2" id="KW-0597">Phosphoprotein</keyword>
<evidence type="ECO:0000256" key="2">
    <source>
        <dbReference type="PROSITE-ProRule" id="PRU00169"/>
    </source>
</evidence>
<dbReference type="Gene3D" id="3.40.50.2300">
    <property type="match status" value="1"/>
</dbReference>
<dbReference type="PROSITE" id="PS50930">
    <property type="entry name" value="HTH_LYTTR"/>
    <property type="match status" value="1"/>
</dbReference>
<dbReference type="InterPro" id="IPR001789">
    <property type="entry name" value="Sig_transdc_resp-reg_receiver"/>
</dbReference>
<dbReference type="AlphaFoldDB" id="V4GZH7"/>
<protein>
    <submittedName>
        <fullName evidence="5">Response regulator of the LytR/AlgR family</fullName>
    </submittedName>
</protein>
<dbReference type="SMART" id="SM00850">
    <property type="entry name" value="LytTR"/>
    <property type="match status" value="1"/>
</dbReference>
<keyword evidence="1" id="KW-0902">Two-component regulatory system</keyword>
<dbReference type="InterPro" id="IPR011006">
    <property type="entry name" value="CheY-like_superfamily"/>
</dbReference>
<dbReference type="Pfam" id="PF00072">
    <property type="entry name" value="Response_reg"/>
    <property type="match status" value="1"/>
</dbReference>
<evidence type="ECO:0000259" key="4">
    <source>
        <dbReference type="PROSITE" id="PS50930"/>
    </source>
</evidence>
<feature type="modified residue" description="4-aspartylphosphate" evidence="2">
    <location>
        <position position="55"/>
    </location>
</feature>
<proteinExistence type="predicted"/>
<dbReference type="PANTHER" id="PTHR37299:SF1">
    <property type="entry name" value="STAGE 0 SPORULATION PROTEIN A HOMOLOG"/>
    <property type="match status" value="1"/>
</dbReference>
<gene>
    <name evidence="5" type="ORF">PL2TA16_01690</name>
</gene>
<evidence type="ECO:0000313" key="6">
    <source>
        <dbReference type="Proteomes" id="UP000017820"/>
    </source>
</evidence>
<dbReference type="InterPro" id="IPR046947">
    <property type="entry name" value="LytR-like"/>
</dbReference>
<dbReference type="PROSITE" id="PS50110">
    <property type="entry name" value="RESPONSE_REGULATORY"/>
    <property type="match status" value="1"/>
</dbReference>
<dbReference type="EMBL" id="AUSV01000134">
    <property type="protein sequence ID" value="ESP90586.1"/>
    <property type="molecule type" value="Genomic_DNA"/>
</dbReference>
<dbReference type="SUPFAM" id="SSF52172">
    <property type="entry name" value="CheY-like"/>
    <property type="match status" value="1"/>
</dbReference>
<organism evidence="5 6">
    <name type="scientific">Pseudoalteromonas luteoviolacea (strain 2ta16)</name>
    <dbReference type="NCBI Taxonomy" id="1353533"/>
    <lineage>
        <taxon>Bacteria</taxon>
        <taxon>Pseudomonadati</taxon>
        <taxon>Pseudomonadota</taxon>
        <taxon>Gammaproteobacteria</taxon>
        <taxon>Alteromonadales</taxon>
        <taxon>Pseudoalteromonadaceae</taxon>
        <taxon>Pseudoalteromonas</taxon>
    </lineage>
</organism>
<comment type="caution">
    <text evidence="5">The sequence shown here is derived from an EMBL/GenBank/DDBJ whole genome shotgun (WGS) entry which is preliminary data.</text>
</comment>
<sequence length="237" mass="27209">MRVVIVEDEPLLQQRIARFTRNILGKKLTHLGQFLTLSEAEDYLADNEVDLLLLDLNLQGQNGFSLLQNQLAKAFHTIVISAYSDKAIEAFEYGVLDFIAKPLEEHRLAKALAKLTDNTLRSHYGCRYLSVKKHAAIELIEVANIAWLKADGHYSEIHLINSEEIYLHSKSIEKIQLLLPEQFERIHRSYVVNINQVARLLVESGGRYFAQLRDNTQLPIGRTKYLAIKSHIETKKY</sequence>
<dbReference type="RefSeq" id="WP_023401943.1">
    <property type="nucleotide sequence ID" value="NZ_AUSV01000134.1"/>
</dbReference>
<dbReference type="Proteomes" id="UP000017820">
    <property type="component" value="Unassembled WGS sequence"/>
</dbReference>
<dbReference type="PATRIC" id="fig|1353533.3.peg.5116"/>
<evidence type="ECO:0000313" key="5">
    <source>
        <dbReference type="EMBL" id="ESP90586.1"/>
    </source>
</evidence>
<dbReference type="SMART" id="SM00448">
    <property type="entry name" value="REC"/>
    <property type="match status" value="1"/>
</dbReference>
<feature type="domain" description="HTH LytTR-type" evidence="4">
    <location>
        <begin position="129"/>
        <end position="234"/>
    </location>
</feature>
<dbReference type="GO" id="GO:0000156">
    <property type="term" value="F:phosphorelay response regulator activity"/>
    <property type="evidence" value="ECO:0007669"/>
    <property type="project" value="InterPro"/>
</dbReference>
<dbReference type="GO" id="GO:0003677">
    <property type="term" value="F:DNA binding"/>
    <property type="evidence" value="ECO:0007669"/>
    <property type="project" value="InterPro"/>
</dbReference>
<evidence type="ECO:0000256" key="1">
    <source>
        <dbReference type="ARBA" id="ARBA00023012"/>
    </source>
</evidence>
<dbReference type="PANTHER" id="PTHR37299">
    <property type="entry name" value="TRANSCRIPTIONAL REGULATOR-RELATED"/>
    <property type="match status" value="1"/>
</dbReference>
<reference evidence="5 6" key="1">
    <citation type="submission" date="2013-07" db="EMBL/GenBank/DDBJ databases">
        <title>Draft genome sequence of Pseudoalteromonas luteoviolacea 2ta16.</title>
        <authorList>
            <person name="Allen E.E."/>
            <person name="Azam F."/>
            <person name="Podell S."/>
        </authorList>
    </citation>
    <scope>NUCLEOTIDE SEQUENCE [LARGE SCALE GENOMIC DNA]</scope>
    <source>
        <strain evidence="5 6">2ta16</strain>
    </source>
</reference>
<feature type="domain" description="Response regulatory" evidence="3">
    <location>
        <begin position="2"/>
        <end position="116"/>
    </location>
</feature>
<evidence type="ECO:0000259" key="3">
    <source>
        <dbReference type="PROSITE" id="PS50110"/>
    </source>
</evidence>
<dbReference type="InterPro" id="IPR007492">
    <property type="entry name" value="LytTR_DNA-bd_dom"/>
</dbReference>
<dbReference type="Gene3D" id="2.40.50.1020">
    <property type="entry name" value="LytTr DNA-binding domain"/>
    <property type="match status" value="1"/>
</dbReference>